<protein>
    <recommendedName>
        <fullName evidence="7">25S rRNA adenine-N(1) methyltransferase</fullName>
    </recommendedName>
</protein>
<evidence type="ECO:0000313" key="6">
    <source>
        <dbReference type="Proteomes" id="UP000279236"/>
    </source>
</evidence>
<evidence type="ECO:0008006" key="7">
    <source>
        <dbReference type="Google" id="ProtNLM"/>
    </source>
</evidence>
<dbReference type="PANTHER" id="PTHR21008:SF1">
    <property type="entry name" value="25S RRNA (ADENINE(2142)-N(1))-METHYLTRANSFERASE"/>
    <property type="match status" value="1"/>
</dbReference>
<dbReference type="OrthoDB" id="5954793at2759"/>
<keyword evidence="1" id="KW-0489">Methyltransferase</keyword>
<evidence type="ECO:0000256" key="3">
    <source>
        <dbReference type="ARBA" id="ARBA00022691"/>
    </source>
</evidence>
<dbReference type="Proteomes" id="UP000279236">
    <property type="component" value="Unassembled WGS sequence"/>
</dbReference>
<dbReference type="EMBL" id="RSCE01000011">
    <property type="protein sequence ID" value="RSH78905.1"/>
    <property type="molecule type" value="Genomic_DNA"/>
</dbReference>
<dbReference type="RefSeq" id="XP_028474052.1">
    <property type="nucleotide sequence ID" value="XM_028617589.1"/>
</dbReference>
<organism evidence="5 6">
    <name type="scientific">Apiotrichum porosum</name>
    <dbReference type="NCBI Taxonomy" id="105984"/>
    <lineage>
        <taxon>Eukaryota</taxon>
        <taxon>Fungi</taxon>
        <taxon>Dikarya</taxon>
        <taxon>Basidiomycota</taxon>
        <taxon>Agaricomycotina</taxon>
        <taxon>Tremellomycetes</taxon>
        <taxon>Trichosporonales</taxon>
        <taxon>Trichosporonaceae</taxon>
        <taxon>Apiotrichum</taxon>
    </lineage>
</organism>
<dbReference type="GO" id="GO:0005730">
    <property type="term" value="C:nucleolus"/>
    <property type="evidence" value="ECO:0007669"/>
    <property type="project" value="TreeGrafter"/>
</dbReference>
<dbReference type="GeneID" id="39586371"/>
<keyword evidence="2" id="KW-0808">Transferase</keyword>
<dbReference type="STRING" id="105984.A0A427XJ27"/>
<evidence type="ECO:0000256" key="4">
    <source>
        <dbReference type="SAM" id="MobiDB-lite"/>
    </source>
</evidence>
<dbReference type="GO" id="GO:0016433">
    <property type="term" value="F:rRNA (adenine) methyltransferase activity"/>
    <property type="evidence" value="ECO:0007669"/>
    <property type="project" value="TreeGrafter"/>
</dbReference>
<gene>
    <name evidence="5" type="ORF">EHS24_001828</name>
</gene>
<feature type="compositionally biased region" description="Polar residues" evidence="4">
    <location>
        <begin position="10"/>
        <end position="26"/>
    </location>
</feature>
<proteinExistence type="predicted"/>
<dbReference type="AlphaFoldDB" id="A0A427XJ27"/>
<reference evidence="5 6" key="1">
    <citation type="submission" date="2018-11" db="EMBL/GenBank/DDBJ databases">
        <title>Genome sequence of Apiotrichum porosum DSM 27194.</title>
        <authorList>
            <person name="Aliyu H."/>
            <person name="Gorte O."/>
            <person name="Ochsenreither K."/>
        </authorList>
    </citation>
    <scope>NUCLEOTIDE SEQUENCE [LARGE SCALE GENOMIC DNA]</scope>
    <source>
        <strain evidence="5 6">DSM 27194</strain>
    </source>
</reference>
<keyword evidence="3" id="KW-0949">S-adenosyl-L-methionine</keyword>
<dbReference type="PANTHER" id="PTHR21008">
    <property type="entry name" value="S-ADENOSYLMETHIONINE SENSOR UPSTREAM OF MTORC1-RELATED"/>
    <property type="match status" value="1"/>
</dbReference>
<sequence>MRKRSRKQPIVSTSRAPRTATVSRKTTQSTIATYHTLLKRQAFLQRQLAAATDSAREGLESQLSKINSELQDLGGIDGYQHASTLGQSSQRGGDTSKVLIMWLEELRKGVDAPPSIKMLEIGALTPDNYGSCSNWIENHPIDLNSRYPGIVEQDFLQRPLPSDDSAQFDIISCSLVVNFVPEPKDRAVSVSSSTPTVVSSLHRPPFPMREQFALPDSGLVQGSGMCPRFRVGLRTLAPQQQGGVLAVALEGEEWQGGPGAMEDQDIAE</sequence>
<accession>A0A427XJ27</accession>
<comment type="caution">
    <text evidence="5">The sequence shown here is derived from an EMBL/GenBank/DDBJ whole genome shotgun (WGS) entry which is preliminary data.</text>
</comment>
<evidence type="ECO:0000256" key="1">
    <source>
        <dbReference type="ARBA" id="ARBA00022603"/>
    </source>
</evidence>
<keyword evidence="6" id="KW-1185">Reference proteome</keyword>
<feature type="region of interest" description="Disordered" evidence="4">
    <location>
        <begin position="1"/>
        <end position="26"/>
    </location>
</feature>
<dbReference type="Pfam" id="PF11968">
    <property type="entry name" value="Bmt2"/>
    <property type="match status" value="1"/>
</dbReference>
<name>A0A427XJ27_9TREE</name>
<evidence type="ECO:0000313" key="5">
    <source>
        <dbReference type="EMBL" id="RSH78905.1"/>
    </source>
</evidence>
<dbReference type="InterPro" id="IPR021867">
    <property type="entry name" value="Bmt2/SAMTOR"/>
</dbReference>
<evidence type="ECO:0000256" key="2">
    <source>
        <dbReference type="ARBA" id="ARBA00022679"/>
    </source>
</evidence>